<dbReference type="PANTHER" id="PTHR12581:SF0">
    <property type="entry name" value="KRR1 SMALL SUBUNIT PROCESSOME COMPONENT HOMOLOG"/>
    <property type="match status" value="1"/>
</dbReference>
<evidence type="ECO:0000256" key="1">
    <source>
        <dbReference type="SAM" id="MobiDB-lite"/>
    </source>
</evidence>
<feature type="compositionally biased region" description="Basic and acidic residues" evidence="1">
    <location>
        <begin position="61"/>
        <end position="71"/>
    </location>
</feature>
<dbReference type="InterPro" id="IPR024166">
    <property type="entry name" value="rRNA_assembly_KRR1"/>
</dbReference>
<dbReference type="PANTHER" id="PTHR12581">
    <property type="entry name" value="HIV-1 REV BINDING PROTEIN 2, 3"/>
    <property type="match status" value="1"/>
</dbReference>
<evidence type="ECO:0000313" key="3">
    <source>
        <dbReference type="Proteomes" id="UP000288805"/>
    </source>
</evidence>
<sequence>MKKERRRLLKAPDTVFKAREIREGRKAAIEEKQRPEMEESNGEVEVERKEKTKHKGKHDKPKPWDDPSIDHWKVDKFDPSWNEGGMLEVSSFSTLFPQYRGLSH</sequence>
<evidence type="ECO:0000313" key="2">
    <source>
        <dbReference type="EMBL" id="RVW49649.1"/>
    </source>
</evidence>
<comment type="caution">
    <text evidence="2">The sequence shown here is derived from an EMBL/GenBank/DDBJ whole genome shotgun (WGS) entry which is preliminary data.</text>
</comment>
<feature type="region of interest" description="Disordered" evidence="1">
    <location>
        <begin position="26"/>
        <end position="71"/>
    </location>
</feature>
<feature type="compositionally biased region" description="Basic and acidic residues" evidence="1">
    <location>
        <begin position="26"/>
        <end position="37"/>
    </location>
</feature>
<dbReference type="Proteomes" id="UP000288805">
    <property type="component" value="Unassembled WGS sequence"/>
</dbReference>
<feature type="compositionally biased region" description="Basic residues" evidence="1">
    <location>
        <begin position="51"/>
        <end position="60"/>
    </location>
</feature>
<dbReference type="AlphaFoldDB" id="A0A438EPH6"/>
<gene>
    <name evidence="2" type="ORF">CK203_076684</name>
</gene>
<dbReference type="OrthoDB" id="441223at2759"/>
<dbReference type="EMBL" id="QGNW01001221">
    <property type="protein sequence ID" value="RVW49649.1"/>
    <property type="molecule type" value="Genomic_DNA"/>
</dbReference>
<organism evidence="2 3">
    <name type="scientific">Vitis vinifera</name>
    <name type="common">Grape</name>
    <dbReference type="NCBI Taxonomy" id="29760"/>
    <lineage>
        <taxon>Eukaryota</taxon>
        <taxon>Viridiplantae</taxon>
        <taxon>Streptophyta</taxon>
        <taxon>Embryophyta</taxon>
        <taxon>Tracheophyta</taxon>
        <taxon>Spermatophyta</taxon>
        <taxon>Magnoliopsida</taxon>
        <taxon>eudicotyledons</taxon>
        <taxon>Gunneridae</taxon>
        <taxon>Pentapetalae</taxon>
        <taxon>rosids</taxon>
        <taxon>Vitales</taxon>
        <taxon>Vitaceae</taxon>
        <taxon>Viteae</taxon>
        <taxon>Vitis</taxon>
    </lineage>
</organism>
<protein>
    <submittedName>
        <fullName evidence="2">Uncharacterized protein</fullName>
    </submittedName>
</protein>
<accession>A0A438EPH6</accession>
<proteinExistence type="predicted"/>
<name>A0A438EPH6_VITVI</name>
<reference evidence="2 3" key="1">
    <citation type="journal article" date="2018" name="PLoS Genet.">
        <title>Population sequencing reveals clonal diversity and ancestral inbreeding in the grapevine cultivar Chardonnay.</title>
        <authorList>
            <person name="Roach M.J."/>
            <person name="Johnson D.L."/>
            <person name="Bohlmann J."/>
            <person name="van Vuuren H.J."/>
            <person name="Jones S.J."/>
            <person name="Pretorius I.S."/>
            <person name="Schmidt S.A."/>
            <person name="Borneman A.R."/>
        </authorList>
    </citation>
    <scope>NUCLEOTIDE SEQUENCE [LARGE SCALE GENOMIC DNA]</scope>
    <source>
        <strain evidence="3">cv. Chardonnay</strain>
        <tissue evidence="2">Leaf</tissue>
    </source>
</reference>